<keyword evidence="1" id="KW-0808">Transferase</keyword>
<keyword evidence="2 5" id="KW-0547">Nucleotide-binding</keyword>
<dbReference type="Gene3D" id="3.30.200.20">
    <property type="entry name" value="Phosphorylase Kinase, domain 1"/>
    <property type="match status" value="1"/>
</dbReference>
<dbReference type="PANTHER" id="PTHR43289:SF34">
    <property type="entry name" value="SERINE_THREONINE-PROTEIN KINASE YBDM-RELATED"/>
    <property type="match status" value="1"/>
</dbReference>
<dbReference type="RefSeq" id="WP_311598238.1">
    <property type="nucleotide sequence ID" value="NZ_JAVRFG010000010.1"/>
</dbReference>
<feature type="compositionally biased region" description="Pro residues" evidence="6">
    <location>
        <begin position="411"/>
        <end position="421"/>
    </location>
</feature>
<evidence type="ECO:0000256" key="2">
    <source>
        <dbReference type="ARBA" id="ARBA00022741"/>
    </source>
</evidence>
<dbReference type="Proteomes" id="UP001180556">
    <property type="component" value="Unassembled WGS sequence"/>
</dbReference>
<proteinExistence type="predicted"/>
<evidence type="ECO:0000256" key="4">
    <source>
        <dbReference type="ARBA" id="ARBA00022840"/>
    </source>
</evidence>
<feature type="region of interest" description="Disordered" evidence="6">
    <location>
        <begin position="398"/>
        <end position="426"/>
    </location>
</feature>
<dbReference type="SUPFAM" id="SSF56112">
    <property type="entry name" value="Protein kinase-like (PK-like)"/>
    <property type="match status" value="1"/>
</dbReference>
<evidence type="ECO:0000256" key="6">
    <source>
        <dbReference type="SAM" id="MobiDB-lite"/>
    </source>
</evidence>
<keyword evidence="7" id="KW-0472">Membrane</keyword>
<keyword evidence="4 5" id="KW-0067">ATP-binding</keyword>
<dbReference type="CDD" id="cd14014">
    <property type="entry name" value="STKc_PknB_like"/>
    <property type="match status" value="1"/>
</dbReference>
<feature type="domain" description="Protein kinase" evidence="8">
    <location>
        <begin position="27"/>
        <end position="284"/>
    </location>
</feature>
<dbReference type="PROSITE" id="PS00107">
    <property type="entry name" value="PROTEIN_KINASE_ATP"/>
    <property type="match status" value="1"/>
</dbReference>
<feature type="binding site" evidence="5">
    <location>
        <position position="63"/>
    </location>
    <ligand>
        <name>ATP</name>
        <dbReference type="ChEBI" id="CHEBI:30616"/>
    </ligand>
</feature>
<accession>A0ABU2VYZ7</accession>
<feature type="compositionally biased region" description="Pro residues" evidence="6">
    <location>
        <begin position="348"/>
        <end position="363"/>
    </location>
</feature>
<protein>
    <submittedName>
        <fullName evidence="9">Protein kinase</fullName>
    </submittedName>
</protein>
<evidence type="ECO:0000256" key="7">
    <source>
        <dbReference type="SAM" id="Phobius"/>
    </source>
</evidence>
<keyword evidence="7" id="KW-0812">Transmembrane</keyword>
<dbReference type="GO" id="GO:0016301">
    <property type="term" value="F:kinase activity"/>
    <property type="evidence" value="ECO:0007669"/>
    <property type="project" value="UniProtKB-KW"/>
</dbReference>
<keyword evidence="7" id="KW-1133">Transmembrane helix</keyword>
<keyword evidence="10" id="KW-1185">Reference proteome</keyword>
<dbReference type="Gene3D" id="2.130.10.10">
    <property type="entry name" value="YVTN repeat-like/Quinoprotein amine dehydrogenase"/>
    <property type="match status" value="1"/>
</dbReference>
<gene>
    <name evidence="9" type="ORF">RM717_09905</name>
</gene>
<dbReference type="Pfam" id="PF13360">
    <property type="entry name" value="PQQ_2"/>
    <property type="match status" value="1"/>
</dbReference>
<dbReference type="InterPro" id="IPR017441">
    <property type="entry name" value="Protein_kinase_ATP_BS"/>
</dbReference>
<feature type="transmembrane region" description="Helical" evidence="7">
    <location>
        <begin position="374"/>
        <end position="395"/>
    </location>
</feature>
<dbReference type="InterPro" id="IPR002372">
    <property type="entry name" value="PQQ_rpt_dom"/>
</dbReference>
<evidence type="ECO:0000313" key="9">
    <source>
        <dbReference type="EMBL" id="MDT0490819.1"/>
    </source>
</evidence>
<feature type="region of interest" description="Disordered" evidence="6">
    <location>
        <begin position="335"/>
        <end position="367"/>
    </location>
</feature>
<dbReference type="InterPro" id="IPR011047">
    <property type="entry name" value="Quinoprotein_ADH-like_sf"/>
</dbReference>
<dbReference type="Gene3D" id="1.10.510.10">
    <property type="entry name" value="Transferase(Phosphotransferase) domain 1"/>
    <property type="match status" value="1"/>
</dbReference>
<keyword evidence="3 9" id="KW-0418">Kinase</keyword>
<evidence type="ECO:0000259" key="8">
    <source>
        <dbReference type="PROSITE" id="PS50011"/>
    </source>
</evidence>
<dbReference type="EMBL" id="JAVRFG010000010">
    <property type="protein sequence ID" value="MDT0490819.1"/>
    <property type="molecule type" value="Genomic_DNA"/>
</dbReference>
<reference evidence="10" key="1">
    <citation type="submission" date="2023-07" db="EMBL/GenBank/DDBJ databases">
        <title>30 novel species of actinomycetes from the DSMZ collection.</title>
        <authorList>
            <person name="Nouioui I."/>
        </authorList>
    </citation>
    <scope>NUCLEOTIDE SEQUENCE [LARGE SCALE GENOMIC DNA]</scope>
    <source>
        <strain evidence="10">DSM 40932</strain>
    </source>
</reference>
<sequence length="830" mass="85885">MPTETTRERVGMLGELGDRSPRQVGPYRVLARLGSGGMGEVHLGADLRPGGPGGGAPQLAAVKTIRAELAGDPAFRDRFRREIVTARSVDSRSTARLLAGDADAPVPWLATEYVAGPTLERAVRVAGPLPLATVRGLGLRLARALRSIHHARVQHRDLKPANVLLGADGPKVIDFGIARAFGATTMTATGAMIGSPGYMSPEHVLGGQHVVASSDVFCLASVLCFAATGQSPFGSGPVGAVLYRISQAEAELTDVPAELRELIEDCLSPDPSSRPDAAVLESRFRAAEEAAATAEGNALAWPPEVAALITRYEDDLARVVADAGPLAGPVVPTMPGAAPVHSAQTVTGPPPPPAAPPGPPGPPADRRRFSRRTVAAVVAGALVVGVLAAVGLRSWQDGREDRAGSDAAPPAAGPSPSPSRAPAPLAGVDQHGVERTRYFPADEAARPDGWKPWGTTMKGRPWSCALNSKALVCRTFYGGLEAVSASDGKPLWTAPSSSPGAKPGMSARGLVLPGRPTHPVIHADTVVSAEGTVLRGRNVLDGTVRWEKDLKNVPQQEDTGFAADVFLGDGVAFFSSLSVGAQVVAAYDAVTGKELWTRSLASADGPLAAQGIYAADSFVAGRLIARTEGGLTAFDARTGKPTYLSLPGGADCTAVREHDGRVLCDVEGDGTKVLDAKTLKQVPIAQRKVGDAAAPARDAISTGSGQYRLGTERYASEVKLTALGVPPSEGRPRSVGTPTGGRSEATIAGSTAVFADNRYLYTLPVEGGSGRKRTVIEGAPGDSTPDPGPDAADDFDNINGHTWETQVLSVGGVLFIAFHDGTLRSIEIPG</sequence>
<dbReference type="SMART" id="SM00220">
    <property type="entry name" value="S_TKc"/>
    <property type="match status" value="1"/>
</dbReference>
<dbReference type="InterPro" id="IPR011009">
    <property type="entry name" value="Kinase-like_dom_sf"/>
</dbReference>
<dbReference type="PROSITE" id="PS50011">
    <property type="entry name" value="PROTEIN_KINASE_DOM"/>
    <property type="match status" value="1"/>
</dbReference>
<evidence type="ECO:0000256" key="3">
    <source>
        <dbReference type="ARBA" id="ARBA00022777"/>
    </source>
</evidence>
<feature type="region of interest" description="Disordered" evidence="6">
    <location>
        <begin position="725"/>
        <end position="744"/>
    </location>
</feature>
<dbReference type="Pfam" id="PF00069">
    <property type="entry name" value="Pkinase"/>
    <property type="match status" value="1"/>
</dbReference>
<dbReference type="InterPro" id="IPR008271">
    <property type="entry name" value="Ser/Thr_kinase_AS"/>
</dbReference>
<comment type="caution">
    <text evidence="9">The sequence shown here is derived from an EMBL/GenBank/DDBJ whole genome shotgun (WGS) entry which is preliminary data.</text>
</comment>
<evidence type="ECO:0000313" key="10">
    <source>
        <dbReference type="Proteomes" id="UP001180556"/>
    </source>
</evidence>
<feature type="region of interest" description="Disordered" evidence="6">
    <location>
        <begin position="770"/>
        <end position="794"/>
    </location>
</feature>
<dbReference type="SUPFAM" id="SSF50998">
    <property type="entry name" value="Quinoprotein alcohol dehydrogenase-like"/>
    <property type="match status" value="1"/>
</dbReference>
<organism evidence="9 10">
    <name type="scientific">Streptomyces stephensoniae</name>
    <dbReference type="NCBI Taxonomy" id="3375367"/>
    <lineage>
        <taxon>Bacteria</taxon>
        <taxon>Bacillati</taxon>
        <taxon>Actinomycetota</taxon>
        <taxon>Actinomycetes</taxon>
        <taxon>Kitasatosporales</taxon>
        <taxon>Streptomycetaceae</taxon>
        <taxon>Streptomyces</taxon>
    </lineage>
</organism>
<evidence type="ECO:0000256" key="1">
    <source>
        <dbReference type="ARBA" id="ARBA00022679"/>
    </source>
</evidence>
<dbReference type="InterPro" id="IPR000719">
    <property type="entry name" value="Prot_kinase_dom"/>
</dbReference>
<evidence type="ECO:0000256" key="5">
    <source>
        <dbReference type="PROSITE-ProRule" id="PRU10141"/>
    </source>
</evidence>
<dbReference type="InterPro" id="IPR015943">
    <property type="entry name" value="WD40/YVTN_repeat-like_dom_sf"/>
</dbReference>
<name>A0ABU2VYZ7_9ACTN</name>
<dbReference type="PROSITE" id="PS00108">
    <property type="entry name" value="PROTEIN_KINASE_ST"/>
    <property type="match status" value="1"/>
</dbReference>
<dbReference type="PANTHER" id="PTHR43289">
    <property type="entry name" value="MITOGEN-ACTIVATED PROTEIN KINASE KINASE KINASE 20-RELATED"/>
    <property type="match status" value="1"/>
</dbReference>